<proteinExistence type="inferred from homology"/>
<evidence type="ECO:0000313" key="14">
    <source>
        <dbReference type="EMBL" id="CBW26451.1"/>
    </source>
</evidence>
<dbReference type="PANTHER" id="PTHR43472:SF1">
    <property type="entry name" value="PHOSPHORIBOSYLAMINE--GLYCINE LIGASE, CHLOROPLASTIC"/>
    <property type="match status" value="1"/>
</dbReference>
<organism evidence="14 15">
    <name type="scientific">Halobacteriovorax marinus (strain ATCC BAA-682 / DSM 15412 / SJ)</name>
    <name type="common">Bacteriovorax marinus</name>
    <dbReference type="NCBI Taxonomy" id="862908"/>
    <lineage>
        <taxon>Bacteria</taxon>
        <taxon>Pseudomonadati</taxon>
        <taxon>Bdellovibrionota</taxon>
        <taxon>Bacteriovoracia</taxon>
        <taxon>Bacteriovoracales</taxon>
        <taxon>Halobacteriovoraceae</taxon>
        <taxon>Halobacteriovorax</taxon>
    </lineage>
</organism>
<comment type="similarity">
    <text evidence="9">Belongs to the GARS family.</text>
</comment>
<dbReference type="Gene3D" id="3.40.50.20">
    <property type="match status" value="1"/>
</dbReference>
<comment type="cofactor">
    <cofactor evidence="1">
        <name>Mn(2+)</name>
        <dbReference type="ChEBI" id="CHEBI:29035"/>
    </cofactor>
</comment>
<dbReference type="GO" id="GO:0009113">
    <property type="term" value="P:purine nucleobase biosynthetic process"/>
    <property type="evidence" value="ECO:0007669"/>
    <property type="project" value="InterPro"/>
</dbReference>
<evidence type="ECO:0000256" key="5">
    <source>
        <dbReference type="ARBA" id="ARBA00022598"/>
    </source>
</evidence>
<dbReference type="PROSITE" id="PS50975">
    <property type="entry name" value="ATP_GRASP"/>
    <property type="match status" value="1"/>
</dbReference>
<dbReference type="InterPro" id="IPR020562">
    <property type="entry name" value="PRibGlycinamide_synth_N"/>
</dbReference>
<evidence type="ECO:0000256" key="6">
    <source>
        <dbReference type="ARBA" id="ARBA00022741"/>
    </source>
</evidence>
<dbReference type="Gene3D" id="3.30.470.20">
    <property type="entry name" value="ATP-grasp fold, B domain"/>
    <property type="match status" value="1"/>
</dbReference>
<accession>E1X0W2</accession>
<reference evidence="15" key="1">
    <citation type="journal article" date="2013" name="ISME J.">
        <title>A small predatory core genome in the divergent marine Bacteriovorax marinus SJ and the terrestrial Bdellovibrio bacteriovorus.</title>
        <authorList>
            <person name="Crossman L.C."/>
            <person name="Chen H."/>
            <person name="Cerdeno-Tarraga A.M."/>
            <person name="Brooks K."/>
            <person name="Quail M.A."/>
            <person name="Pineiro S.A."/>
            <person name="Hobley L."/>
            <person name="Sockett R.E."/>
            <person name="Bentley S.D."/>
            <person name="Parkhill J."/>
            <person name="Williams H.N."/>
            <person name="Stine O.C."/>
        </authorList>
    </citation>
    <scope>NUCLEOTIDE SEQUENCE [LARGE SCALE GENOMIC DNA]</scope>
    <source>
        <strain evidence="15">ATCC BAA-682 / DSM 15412 / SJ</strain>
    </source>
</reference>
<comment type="cofactor">
    <cofactor evidence="2">
        <name>Mg(2+)</name>
        <dbReference type="ChEBI" id="CHEBI:18420"/>
    </cofactor>
</comment>
<dbReference type="Gene3D" id="3.90.600.10">
    <property type="entry name" value="Phosphoribosylglycinamide synthetase, C-terminal domain"/>
    <property type="match status" value="1"/>
</dbReference>
<dbReference type="PANTHER" id="PTHR43472">
    <property type="entry name" value="PHOSPHORIBOSYLAMINE--GLYCINE LIGASE"/>
    <property type="match status" value="1"/>
</dbReference>
<evidence type="ECO:0000256" key="7">
    <source>
        <dbReference type="ARBA" id="ARBA00022755"/>
    </source>
</evidence>
<evidence type="ECO:0000256" key="2">
    <source>
        <dbReference type="ARBA" id="ARBA00001946"/>
    </source>
</evidence>
<evidence type="ECO:0000256" key="11">
    <source>
        <dbReference type="ARBA" id="ARBA00042864"/>
    </source>
</evidence>
<dbReference type="InterPro" id="IPR011761">
    <property type="entry name" value="ATP-grasp"/>
</dbReference>
<comment type="pathway">
    <text evidence="3">Purine metabolism; IMP biosynthesis via de novo pathway; N(1)-(5-phospho-D-ribosyl)glycinamide from 5-phospho-alpha-D-ribose 1-diphosphate: step 2/2.</text>
</comment>
<dbReference type="Gene3D" id="3.30.1490.20">
    <property type="entry name" value="ATP-grasp fold, A domain"/>
    <property type="match status" value="1"/>
</dbReference>
<dbReference type="EMBL" id="FQ312005">
    <property type="protein sequence ID" value="CBW26451.1"/>
    <property type="molecule type" value="Genomic_DNA"/>
</dbReference>
<keyword evidence="8 12" id="KW-0067">ATP-binding</keyword>
<feature type="domain" description="ATP-grasp" evidence="13">
    <location>
        <begin position="108"/>
        <end position="316"/>
    </location>
</feature>
<dbReference type="SUPFAM" id="SSF51246">
    <property type="entry name" value="Rudiment single hybrid motif"/>
    <property type="match status" value="1"/>
</dbReference>
<dbReference type="HOGENOM" id="CLU_027420_3_1_7"/>
<evidence type="ECO:0000256" key="1">
    <source>
        <dbReference type="ARBA" id="ARBA00001936"/>
    </source>
</evidence>
<dbReference type="SMART" id="SM01210">
    <property type="entry name" value="GARS_C"/>
    <property type="match status" value="1"/>
</dbReference>
<dbReference type="Pfam" id="PF02843">
    <property type="entry name" value="GARS_C"/>
    <property type="match status" value="1"/>
</dbReference>
<keyword evidence="6 12" id="KW-0547">Nucleotide-binding</keyword>
<dbReference type="Pfam" id="PF02844">
    <property type="entry name" value="GARS_N"/>
    <property type="match status" value="1"/>
</dbReference>
<dbReference type="SMART" id="SM01209">
    <property type="entry name" value="GARS_A"/>
    <property type="match status" value="1"/>
</dbReference>
<dbReference type="InterPro" id="IPR020559">
    <property type="entry name" value="PRibGlycinamide_synth_CS"/>
</dbReference>
<evidence type="ECO:0000259" key="13">
    <source>
        <dbReference type="PROSITE" id="PS50975"/>
    </source>
</evidence>
<keyword evidence="5 14" id="KW-0436">Ligase</keyword>
<dbReference type="GO" id="GO:0005524">
    <property type="term" value="F:ATP binding"/>
    <property type="evidence" value="ECO:0007669"/>
    <property type="project" value="UniProtKB-UniRule"/>
</dbReference>
<dbReference type="Proteomes" id="UP000008963">
    <property type="component" value="Chromosome"/>
</dbReference>
<dbReference type="OrthoDB" id="5289455at2"/>
<dbReference type="InterPro" id="IPR037123">
    <property type="entry name" value="PRibGlycinamide_synth_C_sf"/>
</dbReference>
<sequence length="423" mass="46746">MKIAILGSGAREHALAWRILSDLSEGYVTVIPGNDGMSLNERIRCVSWDGEIESLLESLKNLEIEFVIIGPEDLLSRGVADSIRAIGIDVLGPSKVASMIESSKEFSKEFMHEYNIPTANFHIIKDYFKGIELIDSWKESSAPVVKASGLAKGKGVFVCESRDEAKESLYNLMRNDHYFLRDNTILIEERLIGREVSAFALFDGKSYKTIGNCFDYKRRDEGDLGPNTGGMGAICSDSLISEEIQLEINEKVFDRFLEGMKKRGIEYKGVLFAGIILTDQGVKVIEFNARFGDPETQALMPCLKGNLLENLHLCSRGEMNSTSDLVIEGSCVHTVVASGGYPFTEGEKAQFNCQIPICNLLGRNSIFYAGVKFEDFSLVNTGGRVLGISSFGDDLETARSEAYLSIPLVTFKGSQWREDIGLS</sequence>
<dbReference type="InterPro" id="IPR011054">
    <property type="entry name" value="Rudment_hybrid_motif"/>
</dbReference>
<dbReference type="SUPFAM" id="SSF52440">
    <property type="entry name" value="PreATP-grasp domain"/>
    <property type="match status" value="1"/>
</dbReference>
<evidence type="ECO:0000256" key="9">
    <source>
        <dbReference type="ARBA" id="ARBA00038345"/>
    </source>
</evidence>
<keyword evidence="7" id="KW-0658">Purine biosynthesis</keyword>
<dbReference type="NCBIfam" id="TIGR00877">
    <property type="entry name" value="purD"/>
    <property type="match status" value="1"/>
</dbReference>
<dbReference type="eggNOG" id="COG0151">
    <property type="taxonomic scope" value="Bacteria"/>
</dbReference>
<evidence type="ECO:0000256" key="10">
    <source>
        <dbReference type="ARBA" id="ARBA00042242"/>
    </source>
</evidence>
<dbReference type="InterPro" id="IPR013815">
    <property type="entry name" value="ATP_grasp_subdomain_1"/>
</dbReference>
<dbReference type="GO" id="GO:0046872">
    <property type="term" value="F:metal ion binding"/>
    <property type="evidence" value="ECO:0007669"/>
    <property type="project" value="InterPro"/>
</dbReference>
<dbReference type="InterPro" id="IPR016185">
    <property type="entry name" value="PreATP-grasp_dom_sf"/>
</dbReference>
<dbReference type="InterPro" id="IPR000115">
    <property type="entry name" value="PRibGlycinamide_synth"/>
</dbReference>
<gene>
    <name evidence="14" type="primary">purD</name>
    <name evidence="14" type="ordered locus">BMS_1604</name>
</gene>
<dbReference type="UniPathway" id="UPA00074">
    <property type="reaction ID" value="UER00125"/>
</dbReference>
<dbReference type="PATRIC" id="fig|862908.3.peg.1527"/>
<dbReference type="InterPro" id="IPR020560">
    <property type="entry name" value="PRibGlycinamide_synth_C-dom"/>
</dbReference>
<dbReference type="KEGG" id="bmx:BMS_1604"/>
<name>E1X0W2_HALMS</name>
<dbReference type="GO" id="GO:0006189">
    <property type="term" value="P:'de novo' IMP biosynthetic process"/>
    <property type="evidence" value="ECO:0007669"/>
    <property type="project" value="UniProtKB-UniPathway"/>
</dbReference>
<dbReference type="STRING" id="862908.BMS_1604"/>
<protein>
    <recommendedName>
        <fullName evidence="4">phosphoribosylamine--glycine ligase</fullName>
        <ecNumber evidence="4">6.3.4.13</ecNumber>
    </recommendedName>
    <alternativeName>
        <fullName evidence="10">Glycinamide ribonucleotide synthetase</fullName>
    </alternativeName>
    <alternativeName>
        <fullName evidence="11">Phosphoribosylglycinamide synthetase</fullName>
    </alternativeName>
</protein>
<dbReference type="RefSeq" id="WP_014244233.1">
    <property type="nucleotide sequence ID" value="NC_016620.1"/>
</dbReference>
<dbReference type="Pfam" id="PF01071">
    <property type="entry name" value="GARS_A"/>
    <property type="match status" value="1"/>
</dbReference>
<evidence type="ECO:0000256" key="12">
    <source>
        <dbReference type="PROSITE-ProRule" id="PRU00409"/>
    </source>
</evidence>
<evidence type="ECO:0000313" key="15">
    <source>
        <dbReference type="Proteomes" id="UP000008963"/>
    </source>
</evidence>
<evidence type="ECO:0000256" key="8">
    <source>
        <dbReference type="ARBA" id="ARBA00022840"/>
    </source>
</evidence>
<dbReference type="PROSITE" id="PS00184">
    <property type="entry name" value="GARS"/>
    <property type="match status" value="1"/>
</dbReference>
<dbReference type="SUPFAM" id="SSF56059">
    <property type="entry name" value="Glutathione synthetase ATP-binding domain-like"/>
    <property type="match status" value="1"/>
</dbReference>
<dbReference type="GO" id="GO:0004637">
    <property type="term" value="F:phosphoribosylamine-glycine ligase activity"/>
    <property type="evidence" value="ECO:0007669"/>
    <property type="project" value="UniProtKB-EC"/>
</dbReference>
<dbReference type="AlphaFoldDB" id="E1X0W2"/>
<evidence type="ECO:0000256" key="3">
    <source>
        <dbReference type="ARBA" id="ARBA00005174"/>
    </source>
</evidence>
<dbReference type="InterPro" id="IPR020561">
    <property type="entry name" value="PRibGlycinamid_synth_ATP-grasp"/>
</dbReference>
<dbReference type="EC" id="6.3.4.13" evidence="4"/>
<evidence type="ECO:0000256" key="4">
    <source>
        <dbReference type="ARBA" id="ARBA00013255"/>
    </source>
</evidence>
<keyword evidence="15" id="KW-1185">Reference proteome</keyword>